<evidence type="ECO:0000313" key="7">
    <source>
        <dbReference type="EMBL" id="GAA0465415.1"/>
    </source>
</evidence>
<evidence type="ECO:0000259" key="6">
    <source>
        <dbReference type="Pfam" id="PF08479"/>
    </source>
</evidence>
<name>A0ABN1A1Q8_9SPHN</name>
<keyword evidence="3" id="KW-0998">Cell outer membrane</keyword>
<dbReference type="Proteomes" id="UP001500713">
    <property type="component" value="Unassembled WGS sequence"/>
</dbReference>
<dbReference type="EMBL" id="BAAAEM010000002">
    <property type="protein sequence ID" value="GAA0465415.1"/>
    <property type="molecule type" value="Genomic_DNA"/>
</dbReference>
<keyword evidence="1" id="KW-1134">Transmembrane beta strand</keyword>
<dbReference type="PANTHER" id="PTHR34597:SF6">
    <property type="entry name" value="BLR6126 PROTEIN"/>
    <property type="match status" value="1"/>
</dbReference>
<dbReference type="InterPro" id="IPR005565">
    <property type="entry name" value="Hemolysn_activator_HlyB_C"/>
</dbReference>
<feature type="domain" description="Haemolysin activator HlyB C-terminal" evidence="5">
    <location>
        <begin position="203"/>
        <end position="505"/>
    </location>
</feature>
<evidence type="ECO:0000256" key="1">
    <source>
        <dbReference type="ARBA" id="ARBA00022452"/>
    </source>
</evidence>
<dbReference type="InterPro" id="IPR051544">
    <property type="entry name" value="TPS_OM_transporter"/>
</dbReference>
<dbReference type="Gene3D" id="3.10.20.310">
    <property type="entry name" value="membrane protein fhac"/>
    <property type="match status" value="1"/>
</dbReference>
<gene>
    <name evidence="7" type="ORF">GCM10009096_02490</name>
</gene>
<dbReference type="PANTHER" id="PTHR34597">
    <property type="entry name" value="SLR1661 PROTEIN"/>
    <property type="match status" value="1"/>
</dbReference>
<evidence type="ECO:0000256" key="2">
    <source>
        <dbReference type="ARBA" id="ARBA00022692"/>
    </source>
</evidence>
<reference evidence="8" key="1">
    <citation type="journal article" date="2019" name="Int. J. Syst. Evol. Microbiol.">
        <title>The Global Catalogue of Microorganisms (GCM) 10K type strain sequencing project: providing services to taxonomists for standard genome sequencing and annotation.</title>
        <authorList>
            <consortium name="The Broad Institute Genomics Platform"/>
            <consortium name="The Broad Institute Genome Sequencing Center for Infectious Disease"/>
            <person name="Wu L."/>
            <person name="Ma J."/>
        </authorList>
    </citation>
    <scope>NUCLEOTIDE SEQUENCE [LARGE SCALE GENOMIC DNA]</scope>
    <source>
        <strain evidence="8">JCM 14162</strain>
    </source>
</reference>
<evidence type="ECO:0000313" key="8">
    <source>
        <dbReference type="Proteomes" id="UP001500713"/>
    </source>
</evidence>
<dbReference type="Gene3D" id="2.40.160.50">
    <property type="entry name" value="membrane protein fhac: a member of the omp85/tpsb transporter family"/>
    <property type="match status" value="1"/>
</dbReference>
<dbReference type="Pfam" id="PF03865">
    <property type="entry name" value="ShlB"/>
    <property type="match status" value="1"/>
</dbReference>
<proteinExistence type="predicted"/>
<dbReference type="InterPro" id="IPR013686">
    <property type="entry name" value="Polypept-transport_assoc_ShlB"/>
</dbReference>
<keyword evidence="2" id="KW-0812">Transmembrane</keyword>
<feature type="domain" description="Polypeptide-transport-associated ShlB-type" evidence="6">
    <location>
        <begin position="63"/>
        <end position="138"/>
    </location>
</feature>
<accession>A0ABN1A1Q8</accession>
<sequence length="542" mass="58462">MAQDKQTAALDTGIWTVGFPEPDVSDRSVSRPLTQSSDAGNLTVPQIQTPEETLLVSEGSENFRIGAIGVVGANALNVAVFSSVVESFIGQEATEEELASLTQQIADIAREEGYIFASAYIPEQSVELGVLEIQLIEGTIDTVRIIGSDNQHLHKILSSLEGKVAHRPEIERKLLLAGDIPDIRVRSTNFLQDNGLNILQVKVRERGDRVRIQADNYGSDSFGPVRARLSGDIRAAIHDSDALGVSIRTNPIEPDEILSVNGYYEASIGTNGLKAGIAGSVGDTAPGGNAAGSDISGESRYLALFASYPLVRASSGSLWVETEAAYLSIDRDDLNALIREDTQVTVSMGVRGELPFAGGRVRAGAAIVQGFDIFDATRFGNPLASRRDGDGVFTKGEYWADFRTGLTKDLSIYLAARGQIANRQLLAAQEISIGGAYRVRGFDFSELSGDEGFYSLAELRYNVKSQLSWLKRLQIYGFADLGYVNDIASDSSEGTLISAGPGVRGRIGPFDFELETALPINRDRRNSEDKSPHVNIRVGLDL</sequence>
<evidence type="ECO:0000256" key="3">
    <source>
        <dbReference type="ARBA" id="ARBA00023237"/>
    </source>
</evidence>
<organism evidence="7 8">
    <name type="scientific">Parasphingorhabdus litoris</name>
    <dbReference type="NCBI Taxonomy" id="394733"/>
    <lineage>
        <taxon>Bacteria</taxon>
        <taxon>Pseudomonadati</taxon>
        <taxon>Pseudomonadota</taxon>
        <taxon>Alphaproteobacteria</taxon>
        <taxon>Sphingomonadales</taxon>
        <taxon>Sphingomonadaceae</taxon>
        <taxon>Parasphingorhabdus</taxon>
    </lineage>
</organism>
<feature type="compositionally biased region" description="Polar residues" evidence="4">
    <location>
        <begin position="31"/>
        <end position="44"/>
    </location>
</feature>
<dbReference type="Pfam" id="PF08479">
    <property type="entry name" value="POTRA_2"/>
    <property type="match status" value="1"/>
</dbReference>
<comment type="caution">
    <text evidence="7">The sequence shown here is derived from an EMBL/GenBank/DDBJ whole genome shotgun (WGS) entry which is preliminary data.</text>
</comment>
<feature type="region of interest" description="Disordered" evidence="4">
    <location>
        <begin position="21"/>
        <end position="44"/>
    </location>
</feature>
<protein>
    <submittedName>
        <fullName evidence="7">ShlB/FhaC/HecB family hemolysin secretion/activation protein</fullName>
    </submittedName>
</protein>
<keyword evidence="1" id="KW-0472">Membrane</keyword>
<keyword evidence="8" id="KW-1185">Reference proteome</keyword>
<evidence type="ECO:0000259" key="5">
    <source>
        <dbReference type="Pfam" id="PF03865"/>
    </source>
</evidence>
<evidence type="ECO:0000256" key="4">
    <source>
        <dbReference type="SAM" id="MobiDB-lite"/>
    </source>
</evidence>